<proteinExistence type="predicted"/>
<dbReference type="KEGG" id="vg:7750923"/>
<reference evidence="1 2" key="1">
    <citation type="journal article" date="2009" name="Gene">
        <title>Genome of a virulent bacteriophage Lb338-1 that lyses the probiotic Lactobacillus paracasei cheese strain.</title>
        <authorList>
            <person name="Alemayehu D."/>
            <person name="Ross R.P."/>
            <person name="O'Sullivan O."/>
            <person name="Coffey A."/>
            <person name="Stanton C."/>
            <person name="Fitzgerald G.F."/>
            <person name="McAuliffe O."/>
        </authorList>
    </citation>
    <scope>NUCLEOTIDE SEQUENCE [LARGE SCALE GENOMIC DNA]</scope>
    <source>
        <strain evidence="1">Lb338-1</strain>
    </source>
</reference>
<dbReference type="OrthoDB" id="2850at10239"/>
<dbReference type="RefSeq" id="YP_002790747.1">
    <property type="nucleotide sequence ID" value="NC_012530.1"/>
</dbReference>
<keyword evidence="2" id="KW-1185">Reference proteome</keyword>
<name>C1KFH8_9CAUD</name>
<dbReference type="Pfam" id="PF14284">
    <property type="entry name" value="PcfJ"/>
    <property type="match status" value="1"/>
</dbReference>
<dbReference type="Proteomes" id="UP000001878">
    <property type="component" value="Segment"/>
</dbReference>
<gene>
    <name evidence="1" type="ORF">lb338_phage_68</name>
</gene>
<sequence length="498" mass="56775">MKQAEVKESMNSFLKGHSEYVSGGYTIGFFTKEKGLYSGVCKTQGKLYGFVIDFSNKSFFIEGITGKRLKENYKNLNTIFPSGELEYAAKVSDTLKKLFRIGYMLGDYNSYLYDWGGRESINIGRGLLRAIKKFPIAEQLAAMPWSYSATDAMHGLIYDLNKKANSIGNGASLKKITGLSSGNFKLFSNAKSEFEAKNILTLGNDGYALIKQCSDIVEQVDKERGYHDGDAYIHQIIDYIKYSYSRENLINMQKSEKYEDINFSFTSMIRYLYFSCYHQQALGFRQALDILEDYWKVIPNSKGVSKYPRYLKTAHDVASNNYQVIKDFSKVLGVYDNYKKHSELEGICKNTAFIVAMTPSEIADEANQQSNCVAGYINSVSENKTTIMFMRDANNIEHSKVTFEIKDGTLIQAYATYDRPLDKEQSSMLLGYCKLMNIGWTKNLALDYSANPTNYKKLKELTDFHDTKAVNELEDKRNKEIEKYKETLMNNSAVRKTA</sequence>
<evidence type="ECO:0000313" key="2">
    <source>
        <dbReference type="Proteomes" id="UP000001878"/>
    </source>
</evidence>
<dbReference type="GeneID" id="7750923"/>
<organism evidence="1 2">
    <name type="scientific">Lactobacillus phage Lb338-1</name>
    <dbReference type="NCBI Taxonomy" id="2892342"/>
    <lineage>
        <taxon>Viruses</taxon>
        <taxon>Duplodnaviria</taxon>
        <taxon>Heunggongvirae</taxon>
        <taxon>Uroviricota</taxon>
        <taxon>Caudoviricetes</taxon>
        <taxon>Herelleviridae</taxon>
        <taxon>Mooreparkvirus</taxon>
        <taxon>Mooreparkvirus Lb3381</taxon>
    </lineage>
</organism>
<dbReference type="EMBL" id="FJ822135">
    <property type="protein sequence ID" value="ACO36989.1"/>
    <property type="molecule type" value="Genomic_DNA"/>
</dbReference>
<dbReference type="InterPro" id="IPR025586">
    <property type="entry name" value="PcfJ"/>
</dbReference>
<evidence type="ECO:0000313" key="1">
    <source>
        <dbReference type="EMBL" id="ACO36989.1"/>
    </source>
</evidence>
<evidence type="ECO:0008006" key="3">
    <source>
        <dbReference type="Google" id="ProtNLM"/>
    </source>
</evidence>
<accession>C1KFH8</accession>
<protein>
    <recommendedName>
        <fullName evidence="3">PcfJ-like protein</fullName>
    </recommendedName>
</protein>